<protein>
    <submittedName>
        <fullName evidence="1">Uncharacterized protein</fullName>
    </submittedName>
</protein>
<dbReference type="EMBL" id="SPUM01000144">
    <property type="protein sequence ID" value="TFW27944.1"/>
    <property type="molecule type" value="Genomic_DNA"/>
</dbReference>
<organism evidence="1 2">
    <name type="scientific">Massilia horti</name>
    <dbReference type="NCBI Taxonomy" id="2562153"/>
    <lineage>
        <taxon>Bacteria</taxon>
        <taxon>Pseudomonadati</taxon>
        <taxon>Pseudomonadota</taxon>
        <taxon>Betaproteobacteria</taxon>
        <taxon>Burkholderiales</taxon>
        <taxon>Oxalobacteraceae</taxon>
        <taxon>Telluria group</taxon>
        <taxon>Massilia</taxon>
    </lineage>
</organism>
<comment type="caution">
    <text evidence="1">The sequence shown here is derived from an EMBL/GenBank/DDBJ whole genome shotgun (WGS) entry which is preliminary data.</text>
</comment>
<proteinExistence type="predicted"/>
<evidence type="ECO:0000313" key="1">
    <source>
        <dbReference type="EMBL" id="TFW27944.1"/>
    </source>
</evidence>
<dbReference type="RefSeq" id="WP_135191890.1">
    <property type="nucleotide sequence ID" value="NZ_SPUM01000144.1"/>
</dbReference>
<dbReference type="AlphaFoldDB" id="A0A4Y9SRV7"/>
<dbReference type="Proteomes" id="UP000297258">
    <property type="component" value="Unassembled WGS sequence"/>
</dbReference>
<name>A0A4Y9SRV7_9BURK</name>
<sequence>MAFLTGLLASRRKKSRERLVRRAAEVIEHVLLDIGVDRFVNGTLLLDKKLRLHFFAMEPAHGPEIIASVPVCQLAEARMLRRLVDDVAQDTAPPNLHTGYLVQGLMREFKAQSPAVSRLS</sequence>
<gene>
    <name evidence="1" type="ORF">E4O92_22525</name>
</gene>
<reference evidence="1 2" key="1">
    <citation type="submission" date="2019-03" db="EMBL/GenBank/DDBJ databases">
        <title>Draft genome of Massilia hortus sp. nov., a novel bacterial species of the Oxalobacteraceae family.</title>
        <authorList>
            <person name="Peta V."/>
            <person name="Raths R."/>
            <person name="Bucking H."/>
        </authorList>
    </citation>
    <scope>NUCLEOTIDE SEQUENCE [LARGE SCALE GENOMIC DNA]</scope>
    <source>
        <strain evidence="1 2">ONC3</strain>
    </source>
</reference>
<dbReference type="OrthoDB" id="8758845at2"/>
<keyword evidence="2" id="KW-1185">Reference proteome</keyword>
<accession>A0A4Y9SRV7</accession>
<evidence type="ECO:0000313" key="2">
    <source>
        <dbReference type="Proteomes" id="UP000297258"/>
    </source>
</evidence>